<organism evidence="2 3">
    <name type="scientific">Panicum virgatum</name>
    <name type="common">Blackwell switchgrass</name>
    <dbReference type="NCBI Taxonomy" id="38727"/>
    <lineage>
        <taxon>Eukaryota</taxon>
        <taxon>Viridiplantae</taxon>
        <taxon>Streptophyta</taxon>
        <taxon>Embryophyta</taxon>
        <taxon>Tracheophyta</taxon>
        <taxon>Spermatophyta</taxon>
        <taxon>Magnoliopsida</taxon>
        <taxon>Liliopsida</taxon>
        <taxon>Poales</taxon>
        <taxon>Poaceae</taxon>
        <taxon>PACMAD clade</taxon>
        <taxon>Panicoideae</taxon>
        <taxon>Panicodae</taxon>
        <taxon>Paniceae</taxon>
        <taxon>Panicinae</taxon>
        <taxon>Panicum</taxon>
        <taxon>Panicum sect. Hiantes</taxon>
    </lineage>
</organism>
<comment type="caution">
    <text evidence="2">The sequence shown here is derived from an EMBL/GenBank/DDBJ whole genome shotgun (WGS) entry which is preliminary data.</text>
</comment>
<feature type="compositionally biased region" description="Pro residues" evidence="1">
    <location>
        <begin position="55"/>
        <end position="67"/>
    </location>
</feature>
<gene>
    <name evidence="2" type="ORF">PVAP13_2KG203456</name>
</gene>
<accession>A0A8T0WBD6</accession>
<evidence type="ECO:0000313" key="2">
    <source>
        <dbReference type="EMBL" id="KAG2644528.1"/>
    </source>
</evidence>
<protein>
    <submittedName>
        <fullName evidence="2">Uncharacterized protein</fullName>
    </submittedName>
</protein>
<feature type="compositionally biased region" description="Polar residues" evidence="1">
    <location>
        <begin position="80"/>
        <end position="90"/>
    </location>
</feature>
<sequence>MAASRASRAARELPASAASSTSPVGLHGGGAARLPSSLILPHGRQARLQRGAAPLHPPPSRVPPPLPLSSGLARRRDGRSSTTAPQQRSGRSGGHGVAAGRTTAHGGAVAGRSGAAVRVRETTGCVPGGGGSVQHRGRRCGAEVASPRGGGGHPARARAGRGHGTPARRAGRRRRGGLLAPRADVGV</sequence>
<feature type="compositionally biased region" description="Low complexity" evidence="1">
    <location>
        <begin position="106"/>
        <end position="117"/>
    </location>
</feature>
<evidence type="ECO:0000313" key="3">
    <source>
        <dbReference type="Proteomes" id="UP000823388"/>
    </source>
</evidence>
<feature type="compositionally biased region" description="Low complexity" evidence="1">
    <location>
        <begin position="1"/>
        <end position="20"/>
    </location>
</feature>
<feature type="compositionally biased region" description="Low complexity" evidence="1">
    <location>
        <begin position="177"/>
        <end position="187"/>
    </location>
</feature>
<dbReference type="EMBL" id="CM029039">
    <property type="protein sequence ID" value="KAG2644528.1"/>
    <property type="molecule type" value="Genomic_DNA"/>
</dbReference>
<dbReference type="AlphaFoldDB" id="A0A8T0WBD6"/>
<name>A0A8T0WBD6_PANVG</name>
<reference evidence="2" key="1">
    <citation type="submission" date="2020-05" db="EMBL/GenBank/DDBJ databases">
        <title>WGS assembly of Panicum virgatum.</title>
        <authorList>
            <person name="Lovell J.T."/>
            <person name="Jenkins J."/>
            <person name="Shu S."/>
            <person name="Juenger T.E."/>
            <person name="Schmutz J."/>
        </authorList>
    </citation>
    <scope>NUCLEOTIDE SEQUENCE</scope>
    <source>
        <strain evidence="2">AP13</strain>
    </source>
</reference>
<keyword evidence="3" id="KW-1185">Reference proteome</keyword>
<evidence type="ECO:0000256" key="1">
    <source>
        <dbReference type="SAM" id="MobiDB-lite"/>
    </source>
</evidence>
<feature type="region of interest" description="Disordered" evidence="1">
    <location>
        <begin position="1"/>
        <end position="187"/>
    </location>
</feature>
<proteinExistence type="predicted"/>
<dbReference type="Proteomes" id="UP000823388">
    <property type="component" value="Chromosome 2K"/>
</dbReference>